<name>A0A2T8HJ28_9SPHI</name>
<proteinExistence type="predicted"/>
<dbReference type="OrthoDB" id="790079at2"/>
<evidence type="ECO:0008006" key="4">
    <source>
        <dbReference type="Google" id="ProtNLM"/>
    </source>
</evidence>
<protein>
    <recommendedName>
        <fullName evidence="4">Outer membrane protein beta-barrel domain-containing protein</fullName>
    </recommendedName>
</protein>
<feature type="chain" id="PRO_5015489771" description="Outer membrane protein beta-barrel domain-containing protein" evidence="1">
    <location>
        <begin position="22"/>
        <end position="230"/>
    </location>
</feature>
<gene>
    <name evidence="2" type="ORF">DC487_09110</name>
</gene>
<organism evidence="2 3">
    <name type="scientific">Sphingobacterium corticibacter</name>
    <dbReference type="NCBI Taxonomy" id="2171749"/>
    <lineage>
        <taxon>Bacteria</taxon>
        <taxon>Pseudomonadati</taxon>
        <taxon>Bacteroidota</taxon>
        <taxon>Sphingobacteriia</taxon>
        <taxon>Sphingobacteriales</taxon>
        <taxon>Sphingobacteriaceae</taxon>
        <taxon>Sphingobacterium</taxon>
    </lineage>
</organism>
<dbReference type="EMBL" id="QDKG01000003">
    <property type="protein sequence ID" value="PVH25457.1"/>
    <property type="molecule type" value="Genomic_DNA"/>
</dbReference>
<evidence type="ECO:0000313" key="3">
    <source>
        <dbReference type="Proteomes" id="UP000245627"/>
    </source>
</evidence>
<evidence type="ECO:0000313" key="2">
    <source>
        <dbReference type="EMBL" id="PVH25457.1"/>
    </source>
</evidence>
<keyword evidence="3" id="KW-1185">Reference proteome</keyword>
<dbReference type="AlphaFoldDB" id="A0A2T8HJ28"/>
<keyword evidence="1" id="KW-0732">Signal</keyword>
<feature type="signal peptide" evidence="1">
    <location>
        <begin position="1"/>
        <end position="21"/>
    </location>
</feature>
<dbReference type="Proteomes" id="UP000245627">
    <property type="component" value="Unassembled WGS sequence"/>
</dbReference>
<reference evidence="2 3" key="1">
    <citation type="submission" date="2018-04" db="EMBL/GenBank/DDBJ databases">
        <title>Sphingobacterium cortibacter sp. nov.</title>
        <authorList>
            <person name="Li Y."/>
        </authorList>
    </citation>
    <scope>NUCLEOTIDE SEQUENCE [LARGE SCALE GENOMIC DNA]</scope>
    <source>
        <strain evidence="2 3">2c-3</strain>
    </source>
</reference>
<evidence type="ECO:0000256" key="1">
    <source>
        <dbReference type="SAM" id="SignalP"/>
    </source>
</evidence>
<comment type="caution">
    <text evidence="2">The sequence shown here is derived from an EMBL/GenBank/DDBJ whole genome shotgun (WGS) entry which is preliminary data.</text>
</comment>
<sequence>MFMKRLVLFLLAVLWVAQASAQTDADTTTIFYTGPDTLHYNKIYYFGGTGLAFPLGKTKDALSSQAFSGSIGLDIALRNPKYFLIPTLFTLGFNYNQLENDPNYNRTLENGQATIYALSLAGGMRKQVNRLNTYAYAGPAFAMDVESRINDIGNDRTRMEKIYSFSPAVKFGIGSDYKFRGFYLGLELDYMHHFRNIQGNPVNVLTVMVGLKSDITSFSDRMVQVIKPKD</sequence>
<accession>A0A2T8HJ28</accession>